<keyword evidence="14" id="KW-1185">Reference proteome</keyword>
<evidence type="ECO:0000256" key="6">
    <source>
        <dbReference type="ARBA" id="ARBA00022692"/>
    </source>
</evidence>
<dbReference type="GO" id="GO:0032580">
    <property type="term" value="C:Golgi cisterna membrane"/>
    <property type="evidence" value="ECO:0007669"/>
    <property type="project" value="UniProtKB-SubCell"/>
</dbReference>
<keyword evidence="4 11" id="KW-0328">Glycosyltransferase</keyword>
<evidence type="ECO:0000256" key="3">
    <source>
        <dbReference type="ARBA" id="ARBA00008919"/>
    </source>
</evidence>
<dbReference type="FunFam" id="3.40.50.11660:FF:000002">
    <property type="entry name" value="Alpha-(1,3)-fucosyltransferase"/>
    <property type="match status" value="1"/>
</dbReference>
<dbReference type="Pfam" id="PF00852">
    <property type="entry name" value="Glyco_transf_10"/>
    <property type="match status" value="1"/>
</dbReference>
<dbReference type="Proteomes" id="UP000076502">
    <property type="component" value="Unassembled WGS sequence"/>
</dbReference>
<reference evidence="13 14" key="1">
    <citation type="submission" date="2015-07" db="EMBL/GenBank/DDBJ databases">
        <title>The genome of Dufourea novaeangliae.</title>
        <authorList>
            <person name="Pan H."/>
            <person name="Kapheim K."/>
        </authorList>
    </citation>
    <scope>NUCLEOTIDE SEQUENCE [LARGE SCALE GENOMIC DNA]</scope>
    <source>
        <strain evidence="13">0120121106</strain>
        <tissue evidence="13">Whole body</tissue>
    </source>
</reference>
<dbReference type="OrthoDB" id="9993460at2759"/>
<evidence type="ECO:0000256" key="1">
    <source>
        <dbReference type="ARBA" id="ARBA00004447"/>
    </source>
</evidence>
<keyword evidence="6 11" id="KW-0812">Transmembrane</keyword>
<dbReference type="STRING" id="178035.A0A154PD01"/>
<dbReference type="InterPro" id="IPR055270">
    <property type="entry name" value="Glyco_tran_10_C"/>
</dbReference>
<evidence type="ECO:0000256" key="11">
    <source>
        <dbReference type="RuleBase" id="RU003832"/>
    </source>
</evidence>
<keyword evidence="8" id="KW-1133">Transmembrane helix</keyword>
<evidence type="ECO:0000256" key="5">
    <source>
        <dbReference type="ARBA" id="ARBA00022679"/>
    </source>
</evidence>
<keyword evidence="5 11" id="KW-0808">Transferase</keyword>
<dbReference type="SUPFAM" id="SSF53756">
    <property type="entry name" value="UDP-Glycosyltransferase/glycogen phosphorylase"/>
    <property type="match status" value="1"/>
</dbReference>
<dbReference type="EC" id="2.4.1.-" evidence="11"/>
<sequence length="220" mass="26012">LKENYLEILNSEDFLAFIANYKFTIAFENAICQDYITEKLWRPLIVGSVPIYYGSPSFKDWLPNNMSAISVLDFKDPKSLADLLHNLSNNEIEYNKYLTHKLVDNYGIDNKELKIALERNNKWSRNEFGNYVDEFECLVCNNIQNMNKQKTKIVDLKHYDCPLPIHPIKKTTDHQNWWTKQWILEKCGAKVLVQYLKNNLTINMENFEKSKIDLYVKNQC</sequence>
<comment type="pathway">
    <text evidence="2">Protein modification; protein glycosylation.</text>
</comment>
<evidence type="ECO:0000256" key="9">
    <source>
        <dbReference type="ARBA" id="ARBA00023136"/>
    </source>
</evidence>
<dbReference type="InterPro" id="IPR038577">
    <property type="entry name" value="GT10-like_C_sf"/>
</dbReference>
<dbReference type="GO" id="GO:0046920">
    <property type="term" value="F:alpha-(1-&gt;3)-fucosyltransferase activity"/>
    <property type="evidence" value="ECO:0007669"/>
    <property type="project" value="TreeGrafter"/>
</dbReference>
<evidence type="ECO:0000256" key="7">
    <source>
        <dbReference type="ARBA" id="ARBA00022968"/>
    </source>
</evidence>
<dbReference type="InterPro" id="IPR001503">
    <property type="entry name" value="Glyco_trans_10"/>
</dbReference>
<comment type="subcellular location">
    <subcellularLocation>
        <location evidence="1 11">Golgi apparatus</location>
        <location evidence="1 11">Golgi stack membrane</location>
        <topology evidence="1 11">Single-pass type II membrane protein</topology>
    </subcellularLocation>
</comment>
<evidence type="ECO:0000313" key="14">
    <source>
        <dbReference type="Proteomes" id="UP000076502"/>
    </source>
</evidence>
<evidence type="ECO:0000256" key="2">
    <source>
        <dbReference type="ARBA" id="ARBA00004922"/>
    </source>
</evidence>
<name>A0A154PD01_DUFNO</name>
<dbReference type="Gene3D" id="3.40.50.11660">
    <property type="entry name" value="Glycosyl transferase family 10, C-terminal domain"/>
    <property type="match status" value="1"/>
</dbReference>
<feature type="non-terminal residue" evidence="13">
    <location>
        <position position="220"/>
    </location>
</feature>
<feature type="non-terminal residue" evidence="13">
    <location>
        <position position="1"/>
    </location>
</feature>
<dbReference type="EMBL" id="KQ434869">
    <property type="protein sequence ID" value="KZC09294.1"/>
    <property type="molecule type" value="Genomic_DNA"/>
</dbReference>
<dbReference type="PANTHER" id="PTHR11929:SF194">
    <property type="entry name" value="ALPHA-(1,3)-FUCOSYLTRANSFERASE 10"/>
    <property type="match status" value="1"/>
</dbReference>
<dbReference type="UniPathway" id="UPA00378"/>
<proteinExistence type="inferred from homology"/>
<accession>A0A154PD01</accession>
<dbReference type="AlphaFoldDB" id="A0A154PD01"/>
<keyword evidence="11" id="KW-0333">Golgi apparatus</keyword>
<comment type="similarity">
    <text evidence="3 11">Belongs to the glycosyltransferase 10 family.</text>
</comment>
<evidence type="ECO:0000259" key="12">
    <source>
        <dbReference type="Pfam" id="PF00852"/>
    </source>
</evidence>
<gene>
    <name evidence="13" type="ORF">WN55_11034</name>
</gene>
<keyword evidence="7" id="KW-0735">Signal-anchor</keyword>
<dbReference type="PANTHER" id="PTHR11929">
    <property type="entry name" value="ALPHA- 1,3 -FUCOSYLTRANSFERASE"/>
    <property type="match status" value="1"/>
</dbReference>
<protein>
    <recommendedName>
        <fullName evidence="11">Fucosyltransferase</fullName>
        <ecNumber evidence="11">2.4.1.-</ecNumber>
    </recommendedName>
</protein>
<organism evidence="13 14">
    <name type="scientific">Dufourea novaeangliae</name>
    <name type="common">Sweat bee</name>
    <dbReference type="NCBI Taxonomy" id="178035"/>
    <lineage>
        <taxon>Eukaryota</taxon>
        <taxon>Metazoa</taxon>
        <taxon>Ecdysozoa</taxon>
        <taxon>Arthropoda</taxon>
        <taxon>Hexapoda</taxon>
        <taxon>Insecta</taxon>
        <taxon>Pterygota</taxon>
        <taxon>Neoptera</taxon>
        <taxon>Endopterygota</taxon>
        <taxon>Hymenoptera</taxon>
        <taxon>Apocrita</taxon>
        <taxon>Aculeata</taxon>
        <taxon>Apoidea</taxon>
        <taxon>Anthophila</taxon>
        <taxon>Halictidae</taxon>
        <taxon>Rophitinae</taxon>
        <taxon>Dufourea</taxon>
    </lineage>
</organism>
<keyword evidence="9" id="KW-0472">Membrane</keyword>
<evidence type="ECO:0000313" key="13">
    <source>
        <dbReference type="EMBL" id="KZC09294.1"/>
    </source>
</evidence>
<evidence type="ECO:0000256" key="10">
    <source>
        <dbReference type="ARBA" id="ARBA00023180"/>
    </source>
</evidence>
<evidence type="ECO:0000256" key="4">
    <source>
        <dbReference type="ARBA" id="ARBA00022676"/>
    </source>
</evidence>
<feature type="domain" description="Fucosyltransferase C-terminal" evidence="12">
    <location>
        <begin position="10"/>
        <end position="157"/>
    </location>
</feature>
<keyword evidence="10" id="KW-0325">Glycoprotein</keyword>
<evidence type="ECO:0000256" key="8">
    <source>
        <dbReference type="ARBA" id="ARBA00022989"/>
    </source>
</evidence>